<dbReference type="SMART" id="SM00343">
    <property type="entry name" value="ZnF_C2HC"/>
    <property type="match status" value="3"/>
</dbReference>
<evidence type="ECO:0000256" key="1">
    <source>
        <dbReference type="PROSITE-ProRule" id="PRU00047"/>
    </source>
</evidence>
<proteinExistence type="predicted"/>
<comment type="caution">
    <text evidence="3">The sequence shown here is derived from an EMBL/GenBank/DDBJ whole genome shotgun (WGS) entry which is preliminary data.</text>
</comment>
<dbReference type="Proteomes" id="UP001151760">
    <property type="component" value="Unassembled WGS sequence"/>
</dbReference>
<dbReference type="PROSITE" id="PS50158">
    <property type="entry name" value="ZF_CCHC"/>
    <property type="match status" value="1"/>
</dbReference>
<feature type="domain" description="CCHC-type" evidence="2">
    <location>
        <begin position="5"/>
        <end position="19"/>
    </location>
</feature>
<protein>
    <submittedName>
        <fullName evidence="3">Reverse transcriptase domain-containing protein</fullName>
    </submittedName>
</protein>
<dbReference type="InterPro" id="IPR036875">
    <property type="entry name" value="Znf_CCHC_sf"/>
</dbReference>
<dbReference type="InterPro" id="IPR001878">
    <property type="entry name" value="Znf_CCHC"/>
</dbReference>
<name>A0ABQ5AQV0_9ASTR</name>
<dbReference type="GO" id="GO:0003964">
    <property type="term" value="F:RNA-directed DNA polymerase activity"/>
    <property type="evidence" value="ECO:0007669"/>
    <property type="project" value="UniProtKB-KW"/>
</dbReference>
<reference evidence="3" key="2">
    <citation type="submission" date="2022-01" db="EMBL/GenBank/DDBJ databases">
        <authorList>
            <person name="Yamashiro T."/>
            <person name="Shiraishi A."/>
            <person name="Satake H."/>
            <person name="Nakayama K."/>
        </authorList>
    </citation>
    <scope>NUCLEOTIDE SEQUENCE</scope>
</reference>
<sequence>MCRLCFNCQKLGHFAKDCRAPNRQAAPVNAVRMNNNPRVCHECGSPDHFRNTLSKDCRAPNRQAALVNAVRMNNNPRVCHECGSLDHFRNTCPKLNRAPGQTGNQLAIEGSRNNRSNGNQIRGRAYNVNVNAMEAVQDPNVCHGSFDVIIGMDRLFQHKAVIICHDKVVEIPVEDGRIFRLREFEDVISRGLISLLAKRQVEFRLGSSTGATPIAKSHIV</sequence>
<keyword evidence="1" id="KW-0479">Metal-binding</keyword>
<keyword evidence="1" id="KW-0863">Zinc-finger</keyword>
<dbReference type="EMBL" id="BQNB010012436">
    <property type="protein sequence ID" value="GJT03543.1"/>
    <property type="molecule type" value="Genomic_DNA"/>
</dbReference>
<keyword evidence="3" id="KW-0808">Transferase</keyword>
<keyword evidence="3" id="KW-0695">RNA-directed DNA polymerase</keyword>
<dbReference type="SUPFAM" id="SSF57756">
    <property type="entry name" value="Retrovirus zinc finger-like domains"/>
    <property type="match status" value="1"/>
</dbReference>
<gene>
    <name evidence="3" type="ORF">Tco_0824712</name>
</gene>
<evidence type="ECO:0000313" key="4">
    <source>
        <dbReference type="Proteomes" id="UP001151760"/>
    </source>
</evidence>
<evidence type="ECO:0000313" key="3">
    <source>
        <dbReference type="EMBL" id="GJT03543.1"/>
    </source>
</evidence>
<dbReference type="Gene3D" id="4.10.60.10">
    <property type="entry name" value="Zinc finger, CCHC-type"/>
    <property type="match status" value="2"/>
</dbReference>
<keyword evidence="1" id="KW-0862">Zinc</keyword>
<organism evidence="3 4">
    <name type="scientific">Tanacetum coccineum</name>
    <dbReference type="NCBI Taxonomy" id="301880"/>
    <lineage>
        <taxon>Eukaryota</taxon>
        <taxon>Viridiplantae</taxon>
        <taxon>Streptophyta</taxon>
        <taxon>Embryophyta</taxon>
        <taxon>Tracheophyta</taxon>
        <taxon>Spermatophyta</taxon>
        <taxon>Magnoliopsida</taxon>
        <taxon>eudicotyledons</taxon>
        <taxon>Gunneridae</taxon>
        <taxon>Pentapetalae</taxon>
        <taxon>asterids</taxon>
        <taxon>campanulids</taxon>
        <taxon>Asterales</taxon>
        <taxon>Asteraceae</taxon>
        <taxon>Asteroideae</taxon>
        <taxon>Anthemideae</taxon>
        <taxon>Anthemidinae</taxon>
        <taxon>Tanacetum</taxon>
    </lineage>
</organism>
<accession>A0ABQ5AQV0</accession>
<keyword evidence="3" id="KW-0548">Nucleotidyltransferase</keyword>
<keyword evidence="4" id="KW-1185">Reference proteome</keyword>
<reference evidence="3" key="1">
    <citation type="journal article" date="2022" name="Int. J. Mol. Sci.">
        <title>Draft Genome of Tanacetum Coccineum: Genomic Comparison of Closely Related Tanacetum-Family Plants.</title>
        <authorList>
            <person name="Yamashiro T."/>
            <person name="Shiraishi A."/>
            <person name="Nakayama K."/>
            <person name="Satake H."/>
        </authorList>
    </citation>
    <scope>NUCLEOTIDE SEQUENCE</scope>
</reference>
<dbReference type="Pfam" id="PF00098">
    <property type="entry name" value="zf-CCHC"/>
    <property type="match status" value="1"/>
</dbReference>
<evidence type="ECO:0000259" key="2">
    <source>
        <dbReference type="PROSITE" id="PS50158"/>
    </source>
</evidence>